<feature type="non-terminal residue" evidence="1">
    <location>
        <position position="121"/>
    </location>
</feature>
<accession>A0A0V0T8S0</accession>
<dbReference type="Proteomes" id="UP000055048">
    <property type="component" value="Unassembled WGS sequence"/>
</dbReference>
<keyword evidence="2" id="KW-1185">Reference proteome</keyword>
<dbReference type="AlphaFoldDB" id="A0A0V0T8S0"/>
<evidence type="ECO:0000313" key="2">
    <source>
        <dbReference type="Proteomes" id="UP000055048"/>
    </source>
</evidence>
<reference evidence="1 2" key="1">
    <citation type="submission" date="2015-01" db="EMBL/GenBank/DDBJ databases">
        <title>Evolution of Trichinella species and genotypes.</title>
        <authorList>
            <person name="Korhonen P.K."/>
            <person name="Edoardo P."/>
            <person name="Giuseppe L.R."/>
            <person name="Gasser R.B."/>
        </authorList>
    </citation>
    <scope>NUCLEOTIDE SEQUENCE [LARGE SCALE GENOMIC DNA]</scope>
    <source>
        <strain evidence="1">ISS417</strain>
    </source>
</reference>
<organism evidence="1 2">
    <name type="scientific">Trichinella murrelli</name>
    <dbReference type="NCBI Taxonomy" id="144512"/>
    <lineage>
        <taxon>Eukaryota</taxon>
        <taxon>Metazoa</taxon>
        <taxon>Ecdysozoa</taxon>
        <taxon>Nematoda</taxon>
        <taxon>Enoplea</taxon>
        <taxon>Dorylaimia</taxon>
        <taxon>Trichinellida</taxon>
        <taxon>Trichinellidae</taxon>
        <taxon>Trichinella</taxon>
    </lineage>
</organism>
<dbReference type="EMBL" id="JYDJ01000454">
    <property type="protein sequence ID" value="KRX35285.1"/>
    <property type="molecule type" value="Genomic_DNA"/>
</dbReference>
<protein>
    <submittedName>
        <fullName evidence="1">Uncharacterized protein</fullName>
    </submittedName>
</protein>
<proteinExistence type="predicted"/>
<comment type="caution">
    <text evidence="1">The sequence shown here is derived from an EMBL/GenBank/DDBJ whole genome shotgun (WGS) entry which is preliminary data.</text>
</comment>
<sequence>TKHDETSSVYICRQVPGLRCKICRPDEGSIWRVSWNKILDYNEECRNQPTICDDDQLSPDEAEQLLIHVDIPLFGTLTDDKILEAVEEDVDVSIRKPLLLQRRLEVGGAQKEFSATQLMLM</sequence>
<feature type="non-terminal residue" evidence="1">
    <location>
        <position position="1"/>
    </location>
</feature>
<name>A0A0V0T8S0_9BILA</name>
<evidence type="ECO:0000313" key="1">
    <source>
        <dbReference type="EMBL" id="KRX35285.1"/>
    </source>
</evidence>
<gene>
    <name evidence="1" type="ORF">T05_9717</name>
</gene>